<evidence type="ECO:0000256" key="5">
    <source>
        <dbReference type="ARBA" id="ARBA00022786"/>
    </source>
</evidence>
<dbReference type="PROSITE" id="PS50237">
    <property type="entry name" value="HECT"/>
    <property type="match status" value="1"/>
</dbReference>
<dbReference type="PRINTS" id="PR00633">
    <property type="entry name" value="RCCNDNSATION"/>
</dbReference>
<accession>A0AAN9WRX9</accession>
<dbReference type="PROSITE" id="PS50012">
    <property type="entry name" value="RCC1_3"/>
    <property type="match status" value="7"/>
</dbReference>
<proteinExistence type="predicted"/>
<comment type="subcellular location">
    <subcellularLocation>
        <location evidence="1">Cytoplasm</location>
    </subcellularLocation>
</comment>
<keyword evidence="10" id="KW-1185">Reference proteome</keyword>
<feature type="repeat" description="RCC1" evidence="7">
    <location>
        <begin position="284"/>
        <end position="335"/>
    </location>
</feature>
<dbReference type="InterPro" id="IPR009091">
    <property type="entry name" value="RCC1/BLIP-II"/>
</dbReference>
<feature type="repeat" description="RCC1" evidence="7">
    <location>
        <begin position="337"/>
        <end position="407"/>
    </location>
</feature>
<feature type="repeat" description="RCC1" evidence="7">
    <location>
        <begin position="22"/>
        <end position="75"/>
    </location>
</feature>
<dbReference type="InterPro" id="IPR058923">
    <property type="entry name" value="RCC1-like_dom"/>
</dbReference>
<dbReference type="SMART" id="SM00119">
    <property type="entry name" value="HECTc"/>
    <property type="match status" value="1"/>
</dbReference>
<dbReference type="PANTHER" id="PTHR45622">
    <property type="entry name" value="UBIQUITIN-PROTEIN LIGASE E3A-RELATED"/>
    <property type="match status" value="1"/>
</dbReference>
<dbReference type="Pfam" id="PF25390">
    <property type="entry name" value="WD40_RLD"/>
    <property type="match status" value="1"/>
</dbReference>
<name>A0AAN9WRX9_9ORTH</name>
<dbReference type="InterPro" id="IPR000569">
    <property type="entry name" value="HECT_dom"/>
</dbReference>
<feature type="repeat" description="RCC1" evidence="7">
    <location>
        <begin position="126"/>
        <end position="178"/>
    </location>
</feature>
<dbReference type="InterPro" id="IPR000408">
    <property type="entry name" value="Reg_chr_condens"/>
</dbReference>
<evidence type="ECO:0000313" key="10">
    <source>
        <dbReference type="Proteomes" id="UP001378592"/>
    </source>
</evidence>
<protein>
    <recommendedName>
        <fullName evidence="8">HECT domain-containing protein</fullName>
    </recommendedName>
</protein>
<feature type="repeat" description="RCC1" evidence="7">
    <location>
        <begin position="232"/>
        <end position="283"/>
    </location>
</feature>
<evidence type="ECO:0000256" key="6">
    <source>
        <dbReference type="PROSITE-ProRule" id="PRU00104"/>
    </source>
</evidence>
<keyword evidence="5 6" id="KW-0833">Ubl conjugation pathway</keyword>
<evidence type="ECO:0000256" key="2">
    <source>
        <dbReference type="ARBA" id="ARBA00022490"/>
    </source>
</evidence>
<dbReference type="PROSITE" id="PS00626">
    <property type="entry name" value="RCC1_2"/>
    <property type="match status" value="4"/>
</dbReference>
<keyword evidence="2" id="KW-0963">Cytoplasm</keyword>
<dbReference type="GO" id="GO:0005737">
    <property type="term" value="C:cytoplasm"/>
    <property type="evidence" value="ECO:0007669"/>
    <property type="project" value="UniProtKB-SubCell"/>
</dbReference>
<dbReference type="Gene3D" id="3.90.1750.10">
    <property type="entry name" value="Hect, E3 ligase catalytic domains"/>
    <property type="match status" value="1"/>
</dbReference>
<dbReference type="Proteomes" id="UP001378592">
    <property type="component" value="Unassembled WGS sequence"/>
</dbReference>
<dbReference type="Pfam" id="PF00632">
    <property type="entry name" value="HECT"/>
    <property type="match status" value="1"/>
</dbReference>
<dbReference type="FunFam" id="3.30.2410.10:FF:000003">
    <property type="entry name" value="probable E3 ubiquitin-protein ligase HERC4 isoform X1"/>
    <property type="match status" value="1"/>
</dbReference>
<dbReference type="GO" id="GO:0004842">
    <property type="term" value="F:ubiquitin-protein transferase activity"/>
    <property type="evidence" value="ECO:0007669"/>
    <property type="project" value="InterPro"/>
</dbReference>
<feature type="repeat" description="RCC1" evidence="7">
    <location>
        <begin position="179"/>
        <end position="231"/>
    </location>
</feature>
<evidence type="ECO:0000256" key="1">
    <source>
        <dbReference type="ARBA" id="ARBA00004496"/>
    </source>
</evidence>
<keyword evidence="4" id="KW-0677">Repeat</keyword>
<dbReference type="GO" id="GO:0009966">
    <property type="term" value="P:regulation of signal transduction"/>
    <property type="evidence" value="ECO:0007669"/>
    <property type="project" value="UniProtKB-ARBA"/>
</dbReference>
<dbReference type="Gene3D" id="3.30.2410.10">
    <property type="entry name" value="Hect, E3 ligase catalytic domain"/>
    <property type="match status" value="1"/>
</dbReference>
<evidence type="ECO:0000313" key="9">
    <source>
        <dbReference type="EMBL" id="KAK7873894.1"/>
    </source>
</evidence>
<feature type="repeat" description="RCC1" evidence="7">
    <location>
        <begin position="76"/>
        <end position="125"/>
    </location>
</feature>
<dbReference type="AlphaFoldDB" id="A0AAN9WRX9"/>
<evidence type="ECO:0000256" key="4">
    <source>
        <dbReference type="ARBA" id="ARBA00022737"/>
    </source>
</evidence>
<evidence type="ECO:0000256" key="3">
    <source>
        <dbReference type="ARBA" id="ARBA00022679"/>
    </source>
</evidence>
<dbReference type="FunFam" id="3.30.2160.10:FF:000004">
    <property type="entry name" value="probable E3 ubiquitin-protein ligase HERC4 isoform X1"/>
    <property type="match status" value="1"/>
</dbReference>
<keyword evidence="3" id="KW-0808">Transferase</keyword>
<dbReference type="Gene3D" id="2.130.10.30">
    <property type="entry name" value="Regulator of chromosome condensation 1/beta-lactamase-inhibitor protein II"/>
    <property type="match status" value="2"/>
</dbReference>
<dbReference type="PANTHER" id="PTHR45622:SF76">
    <property type="entry name" value="HECT AND RLD DOMAIN CONTAINING E3 UBIQUITIN LIGASE 4, ISOFORM C"/>
    <property type="match status" value="1"/>
</dbReference>
<dbReference type="InterPro" id="IPR051709">
    <property type="entry name" value="Ub-ligase/GTPase-reg"/>
</dbReference>
<dbReference type="SUPFAM" id="SSF50985">
    <property type="entry name" value="RCC1/BLIP-II"/>
    <property type="match status" value="1"/>
</dbReference>
<feature type="active site" description="Glycyl thioester intermediate" evidence="6">
    <location>
        <position position="1045"/>
    </location>
</feature>
<sequence>MDATISASVWCTLAKFLQRSPGDMFCWGNTVNGELGLGGIEEENILSPRELSFAKSTSVLQVACGWHHSVMVTDNGQVYSCGSNDFGQLGHEKTRKKPEMIDALSAYVIIGASCGANHSLAVNEWGQLFSWGSDSHGQLGMSQEMDVQPKPKIVKGLATCHVIQITCGLNHCLALTNNGDIYSWGSNEYGQLGIGRYSSVERKPTLIRSLRGIPIAHIACGGSHSLAVSKSGAVFGWGKNEYGQLGLNDNSNRVFPCQLKTLRSIKVKYITCGEDFSVFLTKDGGVFTCGAGMYGQLGHGTTTNELLPRKIMELMGSIVSQITCGRRHTLALVPSRGRIYGFGLGGAGQLGTRVARNATTPQVVLGPWVSPSGSSVVKAEIPSKHAKNCVVKRIFAGGDHCFAVVTRQEDHVNPDDCREFVPKTQILIFTVSDANKCARLPPNESVDQDFMTYIETVFSSQACINSSFLLDNDEHYCCTSRHHGINLSTAEQCFSSLGKVENSSIKDLIFSCVKEHLLPSLSPSPPDVETLRVYMTLPFYIEFENPRNYEILHNPFGRAVLALKTEAARIVGLWWRKAPIDYFERLIRIFKDVVVYLLWHCDKDRELNRARSDRQNPNLFVPLEILGHLHKLNNIDLKVPYETFCLPELTEKIDIRVDYVHWLTESVQRPTQSSNIYFCSYPFLFDAQAKTLILQTDQSLQMQSAMSQAASQALRNILFAPYAGPVSAFLELTVSRENIVADTVRELSKYDKNDLKKPLKITFFGEEAEDAGGVRKEFFMLLLREILDPKYGMFRYYEETRSIWFSEDSFEDEIMYYLIGLLCGLAIYNFTIIDLPFPLALYKKLLKQKVTLQDLSGLSPALARSLQELLDYEGTDEESVFCLTFEISREVFGEVKIHELKPNGGRIPVSHENKQEFVDLYVDFILNSGVEKHFMAFNNGFHKVCGGKVLELFHAHELMAVVVGNENYDWEELERNAEYKNGYTENDKVIRNFWEVFHELPLEQKKKFLQFLTGSDRIPIQGMKSIKIFFQPTPDEKYLPVAHTCFNLLDLPRYRTKERLKYKLLQAIQQTEIFALV</sequence>
<gene>
    <name evidence="9" type="ORF">R5R35_005749</name>
</gene>
<evidence type="ECO:0000259" key="8">
    <source>
        <dbReference type="PROSITE" id="PS50237"/>
    </source>
</evidence>
<dbReference type="Gene3D" id="3.30.2160.10">
    <property type="entry name" value="Hect, E3 ligase catalytic domain"/>
    <property type="match status" value="1"/>
</dbReference>
<reference evidence="9 10" key="1">
    <citation type="submission" date="2024-03" db="EMBL/GenBank/DDBJ databases">
        <title>The genome assembly and annotation of the cricket Gryllus longicercus Weissman &amp; Gray.</title>
        <authorList>
            <person name="Szrajer S."/>
            <person name="Gray D."/>
            <person name="Ylla G."/>
        </authorList>
    </citation>
    <scope>NUCLEOTIDE SEQUENCE [LARGE SCALE GENOMIC DNA]</scope>
    <source>
        <strain evidence="9">DAG 2021-001</strain>
        <tissue evidence="9">Whole body minus gut</tissue>
    </source>
</reference>
<dbReference type="InterPro" id="IPR035983">
    <property type="entry name" value="Hect_E3_ubiquitin_ligase"/>
</dbReference>
<organism evidence="9 10">
    <name type="scientific">Gryllus longicercus</name>
    <dbReference type="NCBI Taxonomy" id="2509291"/>
    <lineage>
        <taxon>Eukaryota</taxon>
        <taxon>Metazoa</taxon>
        <taxon>Ecdysozoa</taxon>
        <taxon>Arthropoda</taxon>
        <taxon>Hexapoda</taxon>
        <taxon>Insecta</taxon>
        <taxon>Pterygota</taxon>
        <taxon>Neoptera</taxon>
        <taxon>Polyneoptera</taxon>
        <taxon>Orthoptera</taxon>
        <taxon>Ensifera</taxon>
        <taxon>Gryllidea</taxon>
        <taxon>Grylloidea</taxon>
        <taxon>Gryllidae</taxon>
        <taxon>Gryllinae</taxon>
        <taxon>Gryllus</taxon>
    </lineage>
</organism>
<comment type="caution">
    <text evidence="9">The sequence shown here is derived from an EMBL/GenBank/DDBJ whole genome shotgun (WGS) entry which is preliminary data.</text>
</comment>
<dbReference type="CDD" id="cd00078">
    <property type="entry name" value="HECTc"/>
    <property type="match status" value="1"/>
</dbReference>
<dbReference type="EMBL" id="JAZDUA010000008">
    <property type="protein sequence ID" value="KAK7873894.1"/>
    <property type="molecule type" value="Genomic_DNA"/>
</dbReference>
<feature type="domain" description="HECT" evidence="8">
    <location>
        <begin position="751"/>
        <end position="1077"/>
    </location>
</feature>
<dbReference type="SUPFAM" id="SSF56204">
    <property type="entry name" value="Hect, E3 ligase catalytic domain"/>
    <property type="match status" value="1"/>
</dbReference>
<evidence type="ECO:0000256" key="7">
    <source>
        <dbReference type="PROSITE-ProRule" id="PRU00235"/>
    </source>
</evidence>